<sequence length="197" mass="21489">MDRTSTTQLLATATVSNLPNLVTEEISSTRFPAEAVAMPATLSVWRDERTGQTYNAPLDNLDGLARAADGSTLAPGDGGNLGPFQVLIPVSAVGWVLFGAGCILAINGKGRAGRWVPEWYLDSDGTRRDRALVAAWWLAVLLLWPVILPALLLGKVVRGVRRALDKRARRGRQRKARRDEESRMAQKNQELDASSTQ</sequence>
<keyword evidence="2" id="KW-0812">Transmembrane</keyword>
<comment type="caution">
    <text evidence="3">The sequence shown here is derived from an EMBL/GenBank/DDBJ whole genome shotgun (WGS) entry which is preliminary data.</text>
</comment>
<feature type="region of interest" description="Disordered" evidence="1">
    <location>
        <begin position="168"/>
        <end position="197"/>
    </location>
</feature>
<feature type="transmembrane region" description="Helical" evidence="2">
    <location>
        <begin position="86"/>
        <end position="106"/>
    </location>
</feature>
<gene>
    <name evidence="3" type="ORF">ISF_02602</name>
</gene>
<feature type="compositionally biased region" description="Polar residues" evidence="1">
    <location>
        <begin position="185"/>
        <end position="197"/>
    </location>
</feature>
<dbReference type="RefSeq" id="XP_018706915.1">
    <property type="nucleotide sequence ID" value="XM_018846208.1"/>
</dbReference>
<keyword evidence="4" id="KW-1185">Reference proteome</keyword>
<dbReference type="OrthoDB" id="4927953at2759"/>
<evidence type="ECO:0000256" key="2">
    <source>
        <dbReference type="SAM" id="Phobius"/>
    </source>
</evidence>
<organism evidence="3 4">
    <name type="scientific">Cordyceps fumosorosea (strain ARSEF 2679)</name>
    <name type="common">Isaria fumosorosea</name>
    <dbReference type="NCBI Taxonomy" id="1081104"/>
    <lineage>
        <taxon>Eukaryota</taxon>
        <taxon>Fungi</taxon>
        <taxon>Dikarya</taxon>
        <taxon>Ascomycota</taxon>
        <taxon>Pezizomycotina</taxon>
        <taxon>Sordariomycetes</taxon>
        <taxon>Hypocreomycetidae</taxon>
        <taxon>Hypocreales</taxon>
        <taxon>Cordycipitaceae</taxon>
        <taxon>Cordyceps</taxon>
    </lineage>
</organism>
<dbReference type="GeneID" id="30018894"/>
<dbReference type="Proteomes" id="UP000076744">
    <property type="component" value="Unassembled WGS sequence"/>
</dbReference>
<dbReference type="EMBL" id="AZHB01000004">
    <property type="protein sequence ID" value="OAA70628.1"/>
    <property type="molecule type" value="Genomic_DNA"/>
</dbReference>
<proteinExistence type="predicted"/>
<protein>
    <submittedName>
        <fullName evidence="3">Uncharacterized protein</fullName>
    </submittedName>
</protein>
<reference evidence="3 4" key="1">
    <citation type="journal article" date="2016" name="Genome Biol. Evol.">
        <title>Divergent and convergent evolution of fungal pathogenicity.</title>
        <authorList>
            <person name="Shang Y."/>
            <person name="Xiao G."/>
            <person name="Zheng P."/>
            <person name="Cen K."/>
            <person name="Zhan S."/>
            <person name="Wang C."/>
        </authorList>
    </citation>
    <scope>NUCLEOTIDE SEQUENCE [LARGE SCALE GENOMIC DNA]</scope>
    <source>
        <strain evidence="3 4">ARSEF 2679</strain>
    </source>
</reference>
<keyword evidence="2" id="KW-0472">Membrane</keyword>
<name>A0A168BWA0_CORFA</name>
<keyword evidence="2" id="KW-1133">Transmembrane helix</keyword>
<evidence type="ECO:0000256" key="1">
    <source>
        <dbReference type="SAM" id="MobiDB-lite"/>
    </source>
</evidence>
<dbReference type="AlphaFoldDB" id="A0A168BWA0"/>
<accession>A0A168BWA0</accession>
<evidence type="ECO:0000313" key="3">
    <source>
        <dbReference type="EMBL" id="OAA70628.1"/>
    </source>
</evidence>
<feature type="transmembrane region" description="Helical" evidence="2">
    <location>
        <begin position="134"/>
        <end position="157"/>
    </location>
</feature>
<evidence type="ECO:0000313" key="4">
    <source>
        <dbReference type="Proteomes" id="UP000076744"/>
    </source>
</evidence>